<comment type="caution">
    <text evidence="3">The sequence shown here is derived from an EMBL/GenBank/DDBJ whole genome shotgun (WGS) entry which is preliminary data.</text>
</comment>
<dbReference type="InterPro" id="IPR013113">
    <property type="entry name" value="SIP_FAD-bd"/>
</dbReference>
<dbReference type="CDD" id="cd06193">
    <property type="entry name" value="siderophore_interacting"/>
    <property type="match status" value="1"/>
</dbReference>
<accession>A0A2P8EC43</accession>
<dbReference type="Pfam" id="PF04954">
    <property type="entry name" value="SIP"/>
    <property type="match status" value="1"/>
</dbReference>
<dbReference type="PANTHER" id="PTHR30157">
    <property type="entry name" value="FERRIC REDUCTASE, NADPH-DEPENDENT"/>
    <property type="match status" value="1"/>
</dbReference>
<dbReference type="InterPro" id="IPR007037">
    <property type="entry name" value="SIP_rossman_dom"/>
</dbReference>
<evidence type="ECO:0000313" key="4">
    <source>
        <dbReference type="Proteomes" id="UP000243528"/>
    </source>
</evidence>
<name>A0A2P8EC43_9ACTN</name>
<feature type="domain" description="FAD-binding FR-type" evidence="2">
    <location>
        <begin position="31"/>
        <end position="153"/>
    </location>
</feature>
<dbReference type="Pfam" id="PF08021">
    <property type="entry name" value="FAD_binding_9"/>
    <property type="match status" value="1"/>
</dbReference>
<evidence type="ECO:0000256" key="1">
    <source>
        <dbReference type="SAM" id="MobiDB-lite"/>
    </source>
</evidence>
<dbReference type="RefSeq" id="WP_106535998.1">
    <property type="nucleotide sequence ID" value="NZ_ML142898.1"/>
</dbReference>
<sequence>MSAHPDRRDPAPKVAAHHRHGAGLERIPYPIDVRTVTVAAREYVTPRMLRLTLGGAGLDGVHTYEADDHVKIVFPDDDGTLRAPVPDDRLMLDWPRPMPTTREYTIRHYDAAERRLDLDLVLHDGGLAATWATTVPLGAPVVVAGPPGAKAFPRSRPHYVFAVDATGLPAVSRWLDESPLDVSADIVVETAHEDEHAYPLAHRDGVRVTRLIRRPHESALAGAVWALDVPAGTFLFAAGEADDIKPLRSWASSRQDASITGYWKRGVAGFDD</sequence>
<keyword evidence="4" id="KW-1185">Reference proteome</keyword>
<dbReference type="InterPro" id="IPR039374">
    <property type="entry name" value="SIP_fam"/>
</dbReference>
<dbReference type="SUPFAM" id="SSF63380">
    <property type="entry name" value="Riboflavin synthase domain-like"/>
    <property type="match status" value="1"/>
</dbReference>
<evidence type="ECO:0000313" key="3">
    <source>
        <dbReference type="EMBL" id="PSL07032.1"/>
    </source>
</evidence>
<feature type="region of interest" description="Disordered" evidence="1">
    <location>
        <begin position="1"/>
        <end position="20"/>
    </location>
</feature>
<dbReference type="Proteomes" id="UP000243528">
    <property type="component" value="Unassembled WGS sequence"/>
</dbReference>
<evidence type="ECO:0000259" key="2">
    <source>
        <dbReference type="PROSITE" id="PS51384"/>
    </source>
</evidence>
<dbReference type="OrthoDB" id="3291337at2"/>
<proteinExistence type="predicted"/>
<feature type="compositionally biased region" description="Basic and acidic residues" evidence="1">
    <location>
        <begin position="1"/>
        <end position="11"/>
    </location>
</feature>
<dbReference type="InterPro" id="IPR039261">
    <property type="entry name" value="FNR_nucleotide-bd"/>
</dbReference>
<dbReference type="PANTHER" id="PTHR30157:SF0">
    <property type="entry name" value="NADPH-DEPENDENT FERRIC-CHELATE REDUCTASE"/>
    <property type="match status" value="1"/>
</dbReference>
<dbReference type="GO" id="GO:0016491">
    <property type="term" value="F:oxidoreductase activity"/>
    <property type="evidence" value="ECO:0007669"/>
    <property type="project" value="InterPro"/>
</dbReference>
<dbReference type="PROSITE" id="PS51384">
    <property type="entry name" value="FAD_FR"/>
    <property type="match status" value="1"/>
</dbReference>
<gene>
    <name evidence="3" type="ORF">CLV30_102421</name>
</gene>
<dbReference type="Gene3D" id="2.40.30.10">
    <property type="entry name" value="Translation factors"/>
    <property type="match status" value="1"/>
</dbReference>
<dbReference type="InterPro" id="IPR017938">
    <property type="entry name" value="Riboflavin_synthase-like_b-brl"/>
</dbReference>
<dbReference type="AlphaFoldDB" id="A0A2P8EC43"/>
<organism evidence="3 4">
    <name type="scientific">Haloactinopolyspora alba</name>
    <dbReference type="NCBI Taxonomy" id="648780"/>
    <lineage>
        <taxon>Bacteria</taxon>
        <taxon>Bacillati</taxon>
        <taxon>Actinomycetota</taxon>
        <taxon>Actinomycetes</taxon>
        <taxon>Jiangellales</taxon>
        <taxon>Jiangellaceae</taxon>
        <taxon>Haloactinopolyspora</taxon>
    </lineage>
</organism>
<dbReference type="Gene3D" id="3.40.50.80">
    <property type="entry name" value="Nucleotide-binding domain of ferredoxin-NADP reductase (FNR) module"/>
    <property type="match status" value="1"/>
</dbReference>
<protein>
    <submittedName>
        <fullName evidence="3">NADPH-dependent ferric siderophore reductase</fullName>
    </submittedName>
</protein>
<dbReference type="EMBL" id="PYGE01000002">
    <property type="protein sequence ID" value="PSL07032.1"/>
    <property type="molecule type" value="Genomic_DNA"/>
</dbReference>
<reference evidence="3 4" key="1">
    <citation type="submission" date="2018-03" db="EMBL/GenBank/DDBJ databases">
        <title>Genomic Encyclopedia of Archaeal and Bacterial Type Strains, Phase II (KMG-II): from individual species to whole genera.</title>
        <authorList>
            <person name="Goeker M."/>
        </authorList>
    </citation>
    <scope>NUCLEOTIDE SEQUENCE [LARGE SCALE GENOMIC DNA]</scope>
    <source>
        <strain evidence="3 4">DSM 45211</strain>
    </source>
</reference>
<dbReference type="InterPro" id="IPR017927">
    <property type="entry name" value="FAD-bd_FR_type"/>
</dbReference>